<gene>
    <name evidence="1" type="ORF">PDIGIT_LOCUS5164</name>
</gene>
<protein>
    <submittedName>
        <fullName evidence="1">Uncharacterized protein</fullName>
    </submittedName>
</protein>
<dbReference type="OrthoDB" id="5366687at2759"/>
<organism evidence="1 2">
    <name type="scientific">Periconia digitata</name>
    <dbReference type="NCBI Taxonomy" id="1303443"/>
    <lineage>
        <taxon>Eukaryota</taxon>
        <taxon>Fungi</taxon>
        <taxon>Dikarya</taxon>
        <taxon>Ascomycota</taxon>
        <taxon>Pezizomycotina</taxon>
        <taxon>Dothideomycetes</taxon>
        <taxon>Pleosporomycetidae</taxon>
        <taxon>Pleosporales</taxon>
        <taxon>Massarineae</taxon>
        <taxon>Periconiaceae</taxon>
        <taxon>Periconia</taxon>
    </lineage>
</organism>
<dbReference type="AlphaFoldDB" id="A0A9W4UA26"/>
<proteinExistence type="predicted"/>
<comment type="caution">
    <text evidence="1">The sequence shown here is derived from an EMBL/GenBank/DDBJ whole genome shotgun (WGS) entry which is preliminary data.</text>
</comment>
<evidence type="ECO:0000313" key="2">
    <source>
        <dbReference type="Proteomes" id="UP001152607"/>
    </source>
</evidence>
<sequence>MEQGTANSAMSKLELIRIALDTSPDGWKDHLESIRSMMASLDFSDASQGESQREWQLSVLTVFQRVVHVGIDNEGSDVQDIMEWCLKQSLVLIHFYPEDVTLLALIGENWLLRAQKPLLNIHQEEQSSVSSGDSQYPMSTSVEAQSQTESAKFEAERRLDAADYVEARALLLPAVEYLKRAVAAARIQNKITGVLLTKAAEAYMSLGNVSSIKVNEPYFRAALLYLQEASRVPDYNLPAHLQHYLEDFGPVALG</sequence>
<evidence type="ECO:0000313" key="1">
    <source>
        <dbReference type="EMBL" id="CAI6332134.1"/>
    </source>
</evidence>
<dbReference type="Proteomes" id="UP001152607">
    <property type="component" value="Unassembled WGS sequence"/>
</dbReference>
<name>A0A9W4UA26_9PLEO</name>
<keyword evidence="2" id="KW-1185">Reference proteome</keyword>
<dbReference type="EMBL" id="CAOQHR010000003">
    <property type="protein sequence ID" value="CAI6332134.1"/>
    <property type="molecule type" value="Genomic_DNA"/>
</dbReference>
<reference evidence="1" key="1">
    <citation type="submission" date="2023-01" db="EMBL/GenBank/DDBJ databases">
        <authorList>
            <person name="Van Ghelder C."/>
            <person name="Rancurel C."/>
        </authorList>
    </citation>
    <scope>NUCLEOTIDE SEQUENCE</scope>
    <source>
        <strain evidence="1">CNCM I-4278</strain>
    </source>
</reference>
<accession>A0A9W4UA26</accession>